<reference evidence="2" key="1">
    <citation type="submission" date="2020-05" db="EMBL/GenBank/DDBJ databases">
        <title>Frigoriglobus tundricola gen. nov., sp. nov., a psychrotolerant cellulolytic planctomycete of the family Gemmataceae with two divergent copies of 16S rRNA gene.</title>
        <authorList>
            <person name="Kulichevskaya I.S."/>
            <person name="Ivanova A.A."/>
            <person name="Naumoff D.G."/>
            <person name="Beletsky A.V."/>
            <person name="Rijpstra W.I.C."/>
            <person name="Sinninghe Damste J.S."/>
            <person name="Mardanov A.V."/>
            <person name="Ravin N.V."/>
            <person name="Dedysh S.N."/>
        </authorList>
    </citation>
    <scope>NUCLEOTIDE SEQUENCE [LARGE SCALE GENOMIC DNA]</scope>
    <source>
        <strain evidence="2">PL17</strain>
    </source>
</reference>
<evidence type="ECO:0000313" key="2">
    <source>
        <dbReference type="Proteomes" id="UP000503447"/>
    </source>
</evidence>
<proteinExistence type="predicted"/>
<name>A0A6M5YFZ7_9BACT</name>
<sequence length="68" mass="7273">MGEAPAQPTSATDPARATVTRQEFARLLGIGIATLDRNRSKLPAPLSIGRRVLWLRTAVLAYVSGKQG</sequence>
<dbReference type="AlphaFoldDB" id="A0A6M5YFZ7"/>
<dbReference type="Proteomes" id="UP000503447">
    <property type="component" value="Chromosome"/>
</dbReference>
<evidence type="ECO:0000313" key="1">
    <source>
        <dbReference type="EMBL" id="QJW92935.1"/>
    </source>
</evidence>
<dbReference type="RefSeq" id="WP_171469235.1">
    <property type="nucleotide sequence ID" value="NZ_CP053452.2"/>
</dbReference>
<keyword evidence="2" id="KW-1185">Reference proteome</keyword>
<organism evidence="1 2">
    <name type="scientific">Frigoriglobus tundricola</name>
    <dbReference type="NCBI Taxonomy" id="2774151"/>
    <lineage>
        <taxon>Bacteria</taxon>
        <taxon>Pseudomonadati</taxon>
        <taxon>Planctomycetota</taxon>
        <taxon>Planctomycetia</taxon>
        <taxon>Gemmatales</taxon>
        <taxon>Gemmataceae</taxon>
        <taxon>Frigoriglobus</taxon>
    </lineage>
</organism>
<dbReference type="EMBL" id="CP053452">
    <property type="protein sequence ID" value="QJW92935.1"/>
    <property type="molecule type" value="Genomic_DNA"/>
</dbReference>
<evidence type="ECO:0008006" key="3">
    <source>
        <dbReference type="Google" id="ProtNLM"/>
    </source>
</evidence>
<gene>
    <name evidence="1" type="ORF">FTUN_0433</name>
</gene>
<accession>A0A6M5YFZ7</accession>
<dbReference type="KEGG" id="ftj:FTUN_0433"/>
<protein>
    <recommendedName>
        <fullName evidence="3">Helix-turn-helix domain-containing protein</fullName>
    </recommendedName>
</protein>